<evidence type="ECO:0000256" key="1">
    <source>
        <dbReference type="NCBIfam" id="TIGR02228"/>
    </source>
</evidence>
<comment type="caution">
    <text evidence="4">The sequence shown here is derived from an EMBL/GenBank/DDBJ whole genome shotgun (WGS) entry which is preliminary data.</text>
</comment>
<dbReference type="RefSeq" id="WP_408905237.1">
    <property type="nucleotide sequence ID" value="NZ_JAROCE010000001.1"/>
</dbReference>
<dbReference type="Pfam" id="PF10502">
    <property type="entry name" value="Peptidase_S26"/>
    <property type="match status" value="1"/>
</dbReference>
<gene>
    <name evidence="4" type="ORF">P5G46_06410</name>
</gene>
<evidence type="ECO:0000259" key="3">
    <source>
        <dbReference type="Pfam" id="PF10502"/>
    </source>
</evidence>
<feature type="transmembrane region" description="Helical" evidence="2">
    <location>
        <begin position="44"/>
        <end position="71"/>
    </location>
</feature>
<protein>
    <recommendedName>
        <fullName evidence="1">Signal peptidase I</fullName>
        <ecNumber evidence="1">3.4.21.89</ecNumber>
    </recommendedName>
</protein>
<organism evidence="4 5">
    <name type="scientific">Microbacterium mcarthurae</name>
    <dbReference type="NCBI Taxonomy" id="3035918"/>
    <lineage>
        <taxon>Bacteria</taxon>
        <taxon>Bacillati</taxon>
        <taxon>Actinomycetota</taxon>
        <taxon>Actinomycetes</taxon>
        <taxon>Micrococcales</taxon>
        <taxon>Microbacteriaceae</taxon>
        <taxon>Microbacterium</taxon>
    </lineage>
</organism>
<dbReference type="EC" id="3.4.21.89" evidence="1"/>
<keyword evidence="2" id="KW-0812">Transmembrane</keyword>
<accession>A0ABW9GH05</accession>
<evidence type="ECO:0000313" key="4">
    <source>
        <dbReference type="EMBL" id="MFM2720130.1"/>
    </source>
</evidence>
<evidence type="ECO:0000313" key="5">
    <source>
        <dbReference type="Proteomes" id="UP001630303"/>
    </source>
</evidence>
<name>A0ABW9GH05_9MICO</name>
<keyword evidence="5" id="KW-1185">Reference proteome</keyword>
<dbReference type="Proteomes" id="UP001630303">
    <property type="component" value="Unassembled WGS sequence"/>
</dbReference>
<evidence type="ECO:0000256" key="2">
    <source>
        <dbReference type="SAM" id="Phobius"/>
    </source>
</evidence>
<dbReference type="NCBIfam" id="TIGR02228">
    <property type="entry name" value="sigpep_I_arch"/>
    <property type="match status" value="1"/>
</dbReference>
<reference evidence="4 5" key="1">
    <citation type="submission" date="2023-03" db="EMBL/GenBank/DDBJ databases">
        <title>MT1 and MT2 Draft Genomes of Novel Species.</title>
        <authorList>
            <person name="Venkateswaran K."/>
        </authorList>
    </citation>
    <scope>NUCLEOTIDE SEQUENCE [LARGE SCALE GENOMIC DNA]</scope>
    <source>
        <strain evidence="4 5">IF8SW-P5</strain>
    </source>
</reference>
<feature type="domain" description="Peptidase S26" evidence="3">
    <location>
        <begin position="49"/>
        <end position="123"/>
    </location>
</feature>
<proteinExistence type="predicted"/>
<dbReference type="InterPro" id="IPR019533">
    <property type="entry name" value="Peptidase_S26"/>
</dbReference>
<keyword evidence="2" id="KW-0472">Membrane</keyword>
<dbReference type="GO" id="GO:0009003">
    <property type="term" value="F:signal peptidase activity"/>
    <property type="evidence" value="ECO:0007669"/>
    <property type="project" value="UniProtKB-EC"/>
</dbReference>
<keyword evidence="2" id="KW-1133">Transmembrane helix</keyword>
<sequence>MIEPLTASRPLAAHAASLSGRGSARSSEGRPVPLIERVRDAVTLVFGCLGIVAVAWFAASALWSLGIIVFVTGSMAPSLPTGAAAVTRVVDASELAVGDIVTVRRPDANEQVTHRIVGIAPVADDARARSLTLRGDANSAADLEPYIVTEAARVLVGLPVVGEVIIAAKTPGVMLGGAGLVAFVVTWALWPAPERAGADEDRSDPERRQTR</sequence>
<dbReference type="InterPro" id="IPR001733">
    <property type="entry name" value="Peptidase_S26B"/>
</dbReference>
<dbReference type="EMBL" id="JAROCE010000001">
    <property type="protein sequence ID" value="MFM2720130.1"/>
    <property type="molecule type" value="Genomic_DNA"/>
</dbReference>
<dbReference type="CDD" id="cd06530">
    <property type="entry name" value="S26_SPase_I"/>
    <property type="match status" value="1"/>
</dbReference>
<keyword evidence="4" id="KW-0378">Hydrolase</keyword>